<dbReference type="InterPro" id="IPR002591">
    <property type="entry name" value="Phosphodiest/P_Trfase"/>
</dbReference>
<keyword evidence="3 6" id="KW-0732">Signal</keyword>
<dbReference type="Gene3D" id="3.40.720.10">
    <property type="entry name" value="Alkaline Phosphatase, subunit A"/>
    <property type="match status" value="1"/>
</dbReference>
<feature type="active site" description="Phosphothreonine intermediate" evidence="4">
    <location>
        <position position="73"/>
    </location>
</feature>
<evidence type="ECO:0000313" key="7">
    <source>
        <dbReference type="EMBL" id="KTD64505.1"/>
    </source>
</evidence>
<evidence type="ECO:0000256" key="3">
    <source>
        <dbReference type="ARBA" id="ARBA00022729"/>
    </source>
</evidence>
<feature type="chain" id="PRO_5006918303" evidence="6">
    <location>
        <begin position="19"/>
        <end position="538"/>
    </location>
</feature>
<evidence type="ECO:0000256" key="5">
    <source>
        <dbReference type="PIRSR" id="PIRSR031924-51"/>
    </source>
</evidence>
<dbReference type="PANTHER" id="PTHR10151:SF120">
    <property type="entry name" value="BIS(5'-ADENOSYL)-TRIPHOSPHATASE"/>
    <property type="match status" value="1"/>
</dbReference>
<dbReference type="RefSeq" id="WP_058483228.1">
    <property type="nucleotide sequence ID" value="NZ_CAAAII010000010.1"/>
</dbReference>
<dbReference type="OrthoDB" id="9766127at2"/>
<dbReference type="PANTHER" id="PTHR10151">
    <property type="entry name" value="ECTONUCLEOTIDE PYROPHOSPHATASE/PHOSPHODIESTERASE"/>
    <property type="match status" value="1"/>
</dbReference>
<evidence type="ECO:0000256" key="1">
    <source>
        <dbReference type="ARBA" id="ARBA00022553"/>
    </source>
</evidence>
<gene>
    <name evidence="7" type="ORF">Lspi_1312</name>
</gene>
<organism evidence="7 8">
    <name type="scientific">Legionella spiritensis</name>
    <dbReference type="NCBI Taxonomy" id="452"/>
    <lineage>
        <taxon>Bacteria</taxon>
        <taxon>Pseudomonadati</taxon>
        <taxon>Pseudomonadota</taxon>
        <taxon>Gammaproteobacteria</taxon>
        <taxon>Legionellales</taxon>
        <taxon>Legionellaceae</taxon>
        <taxon>Legionella</taxon>
    </lineage>
</organism>
<feature type="signal peptide" evidence="6">
    <location>
        <begin position="1"/>
        <end position="18"/>
    </location>
</feature>
<feature type="binding site" evidence="5">
    <location>
        <begin position="156"/>
        <end position="158"/>
    </location>
    <ligand>
        <name>substrate</name>
    </ligand>
</feature>
<dbReference type="STRING" id="452.Lspi_1312"/>
<protein>
    <submittedName>
        <fullName evidence="7">Alkaline phosphatase</fullName>
    </submittedName>
</protein>
<evidence type="ECO:0000256" key="6">
    <source>
        <dbReference type="SAM" id="SignalP"/>
    </source>
</evidence>
<accession>A0A0W0Z5S0</accession>
<reference evidence="7 8" key="1">
    <citation type="submission" date="2015-11" db="EMBL/GenBank/DDBJ databases">
        <title>Genomic analysis of 38 Legionella species identifies large and diverse effector repertoires.</title>
        <authorList>
            <person name="Burstein D."/>
            <person name="Amaro F."/>
            <person name="Zusman T."/>
            <person name="Lifshitz Z."/>
            <person name="Cohen O."/>
            <person name="Gilbert J.A."/>
            <person name="Pupko T."/>
            <person name="Shuman H.A."/>
            <person name="Segal G."/>
        </authorList>
    </citation>
    <scope>NUCLEOTIDE SEQUENCE [LARGE SCALE GENOMIC DNA]</scope>
    <source>
        <strain evidence="7 8">Mt.St.Helens-9</strain>
    </source>
</reference>
<keyword evidence="2" id="KW-0479">Metal-binding</keyword>
<evidence type="ECO:0000256" key="4">
    <source>
        <dbReference type="PIRSR" id="PIRSR031924-50"/>
    </source>
</evidence>
<dbReference type="Gene3D" id="3.30.1360.150">
    <property type="match status" value="1"/>
</dbReference>
<dbReference type="InterPro" id="IPR017850">
    <property type="entry name" value="Alkaline_phosphatase_core_sf"/>
</dbReference>
<sequence length="538" mass="60256">MKKLLCTILYLTTIPLHAANPPPRLIVQLVVDQLRGDLLYQYQDKFGANGFNYLLNHSINYQNAHHPHAHTVTCVGHATIATGSYPMLHGVVANDWFDPMQGKSTYCMADRNSKILPIHPSDKDSEGRSPAHLLASTLSDELILAKRGRAFGVSFKDRAAITMAGHAGKAFWFDKHNGGFITSNYYYQHYPQWVQKWNQGYQPANRTWALKNPARDYNYADAPRFEHRFPGFGQKFPHHLGEPSTPKYLKYLSMTPFADELTTDFAIELLRAEQLGAVPGKTDYLSISFSATDAIGHQFGPNSLESEDNLLRLDETIARLLAVIDQQVGLANTLVILTADHGVSDSTVYLAAHHLYENHSLKEQKLRHVLDAALGQHFQLPADAVRHIELPYVYLNHQIIKEHQLSVGTVTTYLVEILRQLPGVFQAYPMPLAATEHDWLSAKVDKMAFPGRSGDLYIVAPPYQALADKSEQRTSHGTPWNYDSYVPLLFVHPGIKPRRIAKPAYTTDIASTLATILKIKAPSANVGQPLPEVTNHFE</sequence>
<name>A0A0W0Z5S0_LEGSP</name>
<evidence type="ECO:0000256" key="2">
    <source>
        <dbReference type="ARBA" id="ARBA00022723"/>
    </source>
</evidence>
<dbReference type="InterPro" id="IPR026263">
    <property type="entry name" value="Alkaline_phosphatase_prok"/>
</dbReference>
<comment type="caution">
    <text evidence="7">The sequence shown here is derived from an EMBL/GenBank/DDBJ whole genome shotgun (WGS) entry which is preliminary data.</text>
</comment>
<dbReference type="EMBL" id="LNYX01000013">
    <property type="protein sequence ID" value="KTD64505.1"/>
    <property type="molecule type" value="Genomic_DNA"/>
</dbReference>
<dbReference type="AlphaFoldDB" id="A0A0W0Z5S0"/>
<proteinExistence type="predicted"/>
<dbReference type="GO" id="GO:0004035">
    <property type="term" value="F:alkaline phosphatase activity"/>
    <property type="evidence" value="ECO:0007669"/>
    <property type="project" value="InterPro"/>
</dbReference>
<dbReference type="PIRSF" id="PIRSF031924">
    <property type="entry name" value="Pi-irrepressible_AP"/>
    <property type="match status" value="1"/>
</dbReference>
<keyword evidence="8" id="KW-1185">Reference proteome</keyword>
<dbReference type="GO" id="GO:0046872">
    <property type="term" value="F:metal ion binding"/>
    <property type="evidence" value="ECO:0007669"/>
    <property type="project" value="UniProtKB-KW"/>
</dbReference>
<dbReference type="CDD" id="cd16016">
    <property type="entry name" value="AP-SPAP"/>
    <property type="match status" value="1"/>
</dbReference>
<keyword evidence="1 4" id="KW-0597">Phosphoprotein</keyword>
<dbReference type="PATRIC" id="fig|452.5.peg.1450"/>
<dbReference type="Pfam" id="PF01663">
    <property type="entry name" value="Phosphodiest"/>
    <property type="match status" value="1"/>
</dbReference>
<dbReference type="SUPFAM" id="SSF53649">
    <property type="entry name" value="Alkaline phosphatase-like"/>
    <property type="match status" value="1"/>
</dbReference>
<dbReference type="Proteomes" id="UP000054877">
    <property type="component" value="Unassembled WGS sequence"/>
</dbReference>
<evidence type="ECO:0000313" key="8">
    <source>
        <dbReference type="Proteomes" id="UP000054877"/>
    </source>
</evidence>
<feature type="binding site" evidence="5">
    <location>
        <position position="94"/>
    </location>
    <ligand>
        <name>substrate</name>
    </ligand>
</feature>